<accession>A0ABP8XH97</accession>
<dbReference type="Pfam" id="PF11716">
    <property type="entry name" value="MDMPI_N"/>
    <property type="match status" value="1"/>
</dbReference>
<dbReference type="GO" id="GO:0016853">
    <property type="term" value="F:isomerase activity"/>
    <property type="evidence" value="ECO:0007669"/>
    <property type="project" value="UniProtKB-KW"/>
</dbReference>
<dbReference type="InterPro" id="IPR024344">
    <property type="entry name" value="MDMPI_metal-binding"/>
</dbReference>
<sequence length="182" mass="18731">MTTTLPASVELLGRALDYTRARLAGVRGGLLDRPTPCAGWRLGDLLVHMEDSLDAFTEAAGGEVAVHLTHTTEGRIAAIEEKACALLGAWSRPGPGDVLVGGLDLASPLLVATAALEVTIHGWDVGRATEPAPIPAELAAALLPVAHLTITPADRGVRFAPALAVPSAAADEVRLLAFLGRG</sequence>
<dbReference type="InterPro" id="IPR034660">
    <property type="entry name" value="DinB/YfiT-like"/>
</dbReference>
<name>A0ABP8XH97_9ACTN</name>
<dbReference type="InterPro" id="IPR017520">
    <property type="entry name" value="CHP03086"/>
</dbReference>
<proteinExistence type="predicted"/>
<evidence type="ECO:0000313" key="3">
    <source>
        <dbReference type="Proteomes" id="UP001499974"/>
    </source>
</evidence>
<protein>
    <submittedName>
        <fullName evidence="2">Maleylpyruvate isomerase family mycothiol-dependent enzyme</fullName>
    </submittedName>
</protein>
<dbReference type="NCBIfam" id="TIGR03086">
    <property type="entry name" value="TIGR03086 family metal-binding protein"/>
    <property type="match status" value="1"/>
</dbReference>
<gene>
    <name evidence="2" type="ORF">GCM10023349_25020</name>
</gene>
<dbReference type="InterPro" id="IPR017517">
    <property type="entry name" value="Maleyloyr_isom"/>
</dbReference>
<comment type="caution">
    <text evidence="2">The sequence shown here is derived from an EMBL/GenBank/DDBJ whole genome shotgun (WGS) entry which is preliminary data.</text>
</comment>
<organism evidence="2 3">
    <name type="scientific">Nocardioides conyzicola</name>
    <dbReference type="NCBI Taxonomy" id="1651781"/>
    <lineage>
        <taxon>Bacteria</taxon>
        <taxon>Bacillati</taxon>
        <taxon>Actinomycetota</taxon>
        <taxon>Actinomycetes</taxon>
        <taxon>Propionibacteriales</taxon>
        <taxon>Nocardioidaceae</taxon>
        <taxon>Nocardioides</taxon>
    </lineage>
</organism>
<feature type="domain" description="Mycothiol-dependent maleylpyruvate isomerase metal-binding" evidence="1">
    <location>
        <begin position="14"/>
        <end position="125"/>
    </location>
</feature>
<dbReference type="NCBIfam" id="TIGR03083">
    <property type="entry name" value="maleylpyruvate isomerase family mycothiol-dependent enzyme"/>
    <property type="match status" value="1"/>
</dbReference>
<keyword evidence="3" id="KW-1185">Reference proteome</keyword>
<keyword evidence="2" id="KW-0413">Isomerase</keyword>
<dbReference type="Gene3D" id="1.20.120.450">
    <property type="entry name" value="dinb family like domain"/>
    <property type="match status" value="1"/>
</dbReference>
<dbReference type="RefSeq" id="WP_345521623.1">
    <property type="nucleotide sequence ID" value="NZ_BAABKM010000002.1"/>
</dbReference>
<dbReference type="EMBL" id="BAABKM010000002">
    <property type="protein sequence ID" value="GAA4706053.1"/>
    <property type="molecule type" value="Genomic_DNA"/>
</dbReference>
<evidence type="ECO:0000259" key="1">
    <source>
        <dbReference type="Pfam" id="PF11716"/>
    </source>
</evidence>
<evidence type="ECO:0000313" key="2">
    <source>
        <dbReference type="EMBL" id="GAA4706053.1"/>
    </source>
</evidence>
<dbReference type="SUPFAM" id="SSF109854">
    <property type="entry name" value="DinB/YfiT-like putative metalloenzymes"/>
    <property type="match status" value="1"/>
</dbReference>
<reference evidence="3" key="1">
    <citation type="journal article" date="2019" name="Int. J. Syst. Evol. Microbiol.">
        <title>The Global Catalogue of Microorganisms (GCM) 10K type strain sequencing project: providing services to taxonomists for standard genome sequencing and annotation.</title>
        <authorList>
            <consortium name="The Broad Institute Genomics Platform"/>
            <consortium name="The Broad Institute Genome Sequencing Center for Infectious Disease"/>
            <person name="Wu L."/>
            <person name="Ma J."/>
        </authorList>
    </citation>
    <scope>NUCLEOTIDE SEQUENCE [LARGE SCALE GENOMIC DNA]</scope>
    <source>
        <strain evidence="3">JCM 18531</strain>
    </source>
</reference>
<dbReference type="Proteomes" id="UP001499974">
    <property type="component" value="Unassembled WGS sequence"/>
</dbReference>